<dbReference type="RefSeq" id="WP_182730559.1">
    <property type="nucleotide sequence ID" value="NZ_BAAAUH010000028.1"/>
</dbReference>
<evidence type="ECO:0000313" key="4">
    <source>
        <dbReference type="Proteomes" id="UP001501866"/>
    </source>
</evidence>
<protein>
    <recommendedName>
        <fullName evidence="2">SHOCT domain-containing protein</fullName>
    </recommendedName>
</protein>
<evidence type="ECO:0000313" key="3">
    <source>
        <dbReference type="EMBL" id="GAA3185557.1"/>
    </source>
</evidence>
<feature type="transmembrane region" description="Helical" evidence="1">
    <location>
        <begin position="12"/>
        <end position="36"/>
    </location>
</feature>
<organism evidence="3 4">
    <name type="scientific">Streptomyces virens</name>
    <dbReference type="NCBI Taxonomy" id="285572"/>
    <lineage>
        <taxon>Bacteria</taxon>
        <taxon>Bacillati</taxon>
        <taxon>Actinomycetota</taxon>
        <taxon>Actinomycetes</taxon>
        <taxon>Kitasatosporales</taxon>
        <taxon>Streptomycetaceae</taxon>
        <taxon>Streptomyces</taxon>
    </lineage>
</organism>
<proteinExistence type="predicted"/>
<keyword evidence="1" id="KW-0472">Membrane</keyword>
<keyword evidence="1" id="KW-1133">Transmembrane helix</keyword>
<reference evidence="4" key="1">
    <citation type="journal article" date="2019" name="Int. J. Syst. Evol. Microbiol.">
        <title>The Global Catalogue of Microorganisms (GCM) 10K type strain sequencing project: providing services to taxonomists for standard genome sequencing and annotation.</title>
        <authorList>
            <consortium name="The Broad Institute Genomics Platform"/>
            <consortium name="The Broad Institute Genome Sequencing Center for Infectious Disease"/>
            <person name="Wu L."/>
            <person name="Ma J."/>
        </authorList>
    </citation>
    <scope>NUCLEOTIDE SEQUENCE [LARGE SCALE GENOMIC DNA]</scope>
    <source>
        <strain evidence="4">JCM 9095</strain>
    </source>
</reference>
<dbReference type="Pfam" id="PF09851">
    <property type="entry name" value="SHOCT"/>
    <property type="match status" value="1"/>
</dbReference>
<gene>
    <name evidence="3" type="ORF">GCM10010451_38530</name>
</gene>
<name>A0ABP6PPR5_9ACTN</name>
<evidence type="ECO:0000259" key="2">
    <source>
        <dbReference type="Pfam" id="PF09851"/>
    </source>
</evidence>
<keyword evidence="1" id="KW-0812">Transmembrane</keyword>
<evidence type="ECO:0000256" key="1">
    <source>
        <dbReference type="SAM" id="Phobius"/>
    </source>
</evidence>
<dbReference type="Proteomes" id="UP001501866">
    <property type="component" value="Unassembled WGS sequence"/>
</dbReference>
<sequence length="92" mass="9954">MLYWNAHGMSGWGWFAMSLSTVVFWALLIGLGVLIFRNANRGPVDIGGQAGGATAERLLAERFASGEIDEDEYRRRLAVLRAPTSGGSRASP</sequence>
<feature type="domain" description="SHOCT" evidence="2">
    <location>
        <begin position="55"/>
        <end position="80"/>
    </location>
</feature>
<dbReference type="InterPro" id="IPR018649">
    <property type="entry name" value="SHOCT"/>
</dbReference>
<keyword evidence="4" id="KW-1185">Reference proteome</keyword>
<dbReference type="EMBL" id="BAAAUH010000028">
    <property type="protein sequence ID" value="GAA3185557.1"/>
    <property type="molecule type" value="Genomic_DNA"/>
</dbReference>
<comment type="caution">
    <text evidence="3">The sequence shown here is derived from an EMBL/GenBank/DDBJ whole genome shotgun (WGS) entry which is preliminary data.</text>
</comment>
<accession>A0ABP6PPR5</accession>